<protein>
    <submittedName>
        <fullName evidence="1">Peroxidase</fullName>
    </submittedName>
</protein>
<accession>A0A7Y2EDD6</accession>
<reference evidence="1 2" key="1">
    <citation type="submission" date="2020-03" db="EMBL/GenBank/DDBJ databases">
        <title>Metabolic flexibility allows generalist bacteria to become dominant in a frequently disturbed ecosystem.</title>
        <authorList>
            <person name="Chen Y.-J."/>
            <person name="Leung P.M."/>
            <person name="Bay S.K."/>
            <person name="Hugenholtz P."/>
            <person name="Kessler A.J."/>
            <person name="Shelley G."/>
            <person name="Waite D.W."/>
            <person name="Cook P.L."/>
            <person name="Greening C."/>
        </authorList>
    </citation>
    <scope>NUCLEOTIDE SEQUENCE [LARGE SCALE GENOMIC DNA]</scope>
    <source>
        <strain evidence="1">SS_bin_28</strain>
    </source>
</reference>
<name>A0A7Y2EDD6_UNCEI</name>
<keyword evidence="1" id="KW-0575">Peroxidase</keyword>
<sequence length="86" mass="9410">MVIAVAKDPATADLSPRDRAMVDYAVKLTLSPGAMEPGDLDRLRDQGFEDEAILWLAEVVGYFNYVNRMADGLGVTLEPGKWDPLA</sequence>
<dbReference type="InterPro" id="IPR029032">
    <property type="entry name" value="AhpD-like"/>
</dbReference>
<dbReference type="Proteomes" id="UP000547674">
    <property type="component" value="Unassembled WGS sequence"/>
</dbReference>
<keyword evidence="1" id="KW-0560">Oxidoreductase</keyword>
<comment type="caution">
    <text evidence="1">The sequence shown here is derived from an EMBL/GenBank/DDBJ whole genome shotgun (WGS) entry which is preliminary data.</text>
</comment>
<gene>
    <name evidence="1" type="ORF">HKN21_13530</name>
</gene>
<dbReference type="PANTHER" id="PTHR35446:SF2">
    <property type="entry name" value="CARBOXYMUCONOLACTONE DECARBOXYLASE-LIKE DOMAIN-CONTAINING PROTEIN"/>
    <property type="match status" value="1"/>
</dbReference>
<evidence type="ECO:0000313" key="2">
    <source>
        <dbReference type="Proteomes" id="UP000547674"/>
    </source>
</evidence>
<dbReference type="PANTHER" id="PTHR35446">
    <property type="entry name" value="SI:CH211-175M2.5"/>
    <property type="match status" value="1"/>
</dbReference>
<organism evidence="1 2">
    <name type="scientific">Eiseniibacteriota bacterium</name>
    <dbReference type="NCBI Taxonomy" id="2212470"/>
    <lineage>
        <taxon>Bacteria</taxon>
        <taxon>Candidatus Eiseniibacteriota</taxon>
    </lineage>
</organism>
<dbReference type="SUPFAM" id="SSF69118">
    <property type="entry name" value="AhpD-like"/>
    <property type="match status" value="1"/>
</dbReference>
<dbReference type="GO" id="GO:0004601">
    <property type="term" value="F:peroxidase activity"/>
    <property type="evidence" value="ECO:0007669"/>
    <property type="project" value="UniProtKB-KW"/>
</dbReference>
<proteinExistence type="predicted"/>
<dbReference type="Gene3D" id="1.20.1290.10">
    <property type="entry name" value="AhpD-like"/>
    <property type="match status" value="1"/>
</dbReference>
<dbReference type="AlphaFoldDB" id="A0A7Y2EDD6"/>
<evidence type="ECO:0000313" key="1">
    <source>
        <dbReference type="EMBL" id="NNF07779.1"/>
    </source>
</evidence>
<dbReference type="EMBL" id="JABDJR010000545">
    <property type="protein sequence ID" value="NNF07779.1"/>
    <property type="molecule type" value="Genomic_DNA"/>
</dbReference>